<dbReference type="PROSITE" id="PS51208">
    <property type="entry name" value="AUTOTRANSPORTER"/>
    <property type="match status" value="1"/>
</dbReference>
<dbReference type="SMART" id="SM00869">
    <property type="entry name" value="Autotransporter"/>
    <property type="match status" value="1"/>
</dbReference>
<proteinExistence type="predicted"/>
<protein>
    <submittedName>
        <fullName evidence="2">Autotransporter domain-containing protein</fullName>
    </submittedName>
</protein>
<organism evidence="2 3">
    <name type="scientific">Oricola thermophila</name>
    <dbReference type="NCBI Taxonomy" id="2742145"/>
    <lineage>
        <taxon>Bacteria</taxon>
        <taxon>Pseudomonadati</taxon>
        <taxon>Pseudomonadota</taxon>
        <taxon>Alphaproteobacteria</taxon>
        <taxon>Hyphomicrobiales</taxon>
        <taxon>Ahrensiaceae</taxon>
        <taxon>Oricola</taxon>
    </lineage>
</organism>
<gene>
    <name evidence="2" type="ORF">HTY61_08275</name>
</gene>
<dbReference type="Gene3D" id="2.40.128.130">
    <property type="entry name" value="Autotransporter beta-domain"/>
    <property type="match status" value="1"/>
</dbReference>
<name>A0A6N1VHH1_9HYPH</name>
<evidence type="ECO:0000259" key="1">
    <source>
        <dbReference type="PROSITE" id="PS51208"/>
    </source>
</evidence>
<dbReference type="SUPFAM" id="SSF103515">
    <property type="entry name" value="Autotransporter"/>
    <property type="match status" value="1"/>
</dbReference>
<dbReference type="InterPro" id="IPR005546">
    <property type="entry name" value="Autotransporte_beta"/>
</dbReference>
<dbReference type="GO" id="GO:0019867">
    <property type="term" value="C:outer membrane"/>
    <property type="evidence" value="ECO:0007669"/>
    <property type="project" value="InterPro"/>
</dbReference>
<sequence length="917" mass="91097">MTRKHFPAHERRYRHSTMSLHARLEAVPVRQSLYGLAMGSVAAACLFPALAAAAPVVGASGTDGASIGLNDTPTQTSWRNGIDFDSTDLTALDGIFGGDEFDIEVDGVFVATIRIDPGDTLQDLAAKIAAVDGIRATTTATGINDKISITPEDVNTRIELSDSSGSPLTELFPVIPVTIDVVSTPGGDGTDGGAAQTSGPATVTFGADSHTGGAGGDGGTTAYNLTPTDGGDAGDGGDGFLINSAMTRAELSDSSTVVAGGNGGAGGAGSGGGNDGADGAGGIGIHLVGAGLGAVEIVNRGTIAGGLSGDGTTRNYAIFMENSGNTLRMFSGSALVGDVDLGTSNGSLELDGSGMEDADFGGVGAVSLTDGSDWTLSGDIDPKVGGIAIDTAGNSALTVTGTLGGVLLTKSGAGALVVNGNAGAITVNGGSLGGSGTVGPVTANAGSTIAPGNSIGTLNVAGDFGFAAGSTYAVEVDRDGNSDLIAATGTVTIDNGATVNVTAENGTDDGSTYALSTTYTIITGGGGVVGTFGSVTDDFAFLDAVLGYDPNSVTLTLTRNSTGFASVARTANQRATAGGIGSLGAGNAAYDALVFLSAPDARAAFDALSGDIHATANGMFIDDSRLVRDAVNDRMAAAFGAGPTGGRSAWMTAHGAWSEHDSDGNAAGYERRTGGFLAGMDSDLSNGWRGGFVTGYDTTSFNAGTSSGSADSYHAGAYAGGQSGAFSYRFGAAYALHRISTARAVSIGAFNDTPGADYSSSTAQLFAEIGRAFDRNAIRFEPHAGLALVHQHSDGFTESGGDAALEAAATSQTLGIATIGLRAETDMPDVFGKTARVRGGIAWRHALGDATPVTAMRFDGGTSFAIAGVPVSRDMAIIDAGIDIPVSGTAQMTLDYHGEIGAAARGHTVEAGFSAKF</sequence>
<dbReference type="InterPro" id="IPR006315">
    <property type="entry name" value="OM_autotransptr_brl_dom"/>
</dbReference>
<accession>A0A6N1VHH1</accession>
<dbReference type="EMBL" id="CP054836">
    <property type="protein sequence ID" value="QKV18447.1"/>
    <property type="molecule type" value="Genomic_DNA"/>
</dbReference>
<keyword evidence="3" id="KW-1185">Reference proteome</keyword>
<evidence type="ECO:0000313" key="3">
    <source>
        <dbReference type="Proteomes" id="UP000509367"/>
    </source>
</evidence>
<dbReference type="NCBIfam" id="TIGR01414">
    <property type="entry name" value="autotrans_barl"/>
    <property type="match status" value="1"/>
</dbReference>
<feature type="domain" description="Autotransporter" evidence="1">
    <location>
        <begin position="642"/>
        <end position="917"/>
    </location>
</feature>
<dbReference type="KEGG" id="orm:HTY61_08275"/>
<dbReference type="Pfam" id="PF03797">
    <property type="entry name" value="Autotransporter"/>
    <property type="match status" value="1"/>
</dbReference>
<dbReference type="AlphaFoldDB" id="A0A6N1VHH1"/>
<dbReference type="Proteomes" id="UP000509367">
    <property type="component" value="Chromosome"/>
</dbReference>
<reference evidence="2 3" key="1">
    <citation type="submission" date="2020-06" db="EMBL/GenBank/DDBJ databases">
        <title>Oricola thermophila sp. nov. isolated from a tidal sediments.</title>
        <authorList>
            <person name="Kwon K.K."/>
            <person name="Yang S.-H."/>
            <person name="Park M.-J."/>
        </authorList>
    </citation>
    <scope>NUCLEOTIDE SEQUENCE [LARGE SCALE GENOMIC DNA]</scope>
    <source>
        <strain evidence="2 3">MEBiC13590</strain>
    </source>
</reference>
<dbReference type="InterPro" id="IPR036709">
    <property type="entry name" value="Autotransporte_beta_dom_sf"/>
</dbReference>
<dbReference type="RefSeq" id="WP_175276340.1">
    <property type="nucleotide sequence ID" value="NZ_CP054836.1"/>
</dbReference>
<evidence type="ECO:0000313" key="2">
    <source>
        <dbReference type="EMBL" id="QKV18447.1"/>
    </source>
</evidence>